<keyword evidence="5" id="KW-1185">Reference proteome</keyword>
<dbReference type="Proteomes" id="UP000285301">
    <property type="component" value="Unassembled WGS sequence"/>
</dbReference>
<dbReference type="EMBL" id="NCKU01000047">
    <property type="protein sequence ID" value="RWS17675.1"/>
    <property type="molecule type" value="Genomic_DNA"/>
</dbReference>
<evidence type="ECO:0000313" key="4">
    <source>
        <dbReference type="EMBL" id="RWS17947.1"/>
    </source>
</evidence>
<dbReference type="OrthoDB" id="6424052at2759"/>
<dbReference type="AlphaFoldDB" id="A0A3S3QZE6"/>
<protein>
    <submittedName>
        <fullName evidence="2">Transcription factor AP-2-beta-like protein</fullName>
    </submittedName>
</protein>
<proteinExistence type="predicted"/>
<organism evidence="2 5">
    <name type="scientific">Dinothrombium tinctorium</name>
    <dbReference type="NCBI Taxonomy" id="1965070"/>
    <lineage>
        <taxon>Eukaryota</taxon>
        <taxon>Metazoa</taxon>
        <taxon>Ecdysozoa</taxon>
        <taxon>Arthropoda</taxon>
        <taxon>Chelicerata</taxon>
        <taxon>Arachnida</taxon>
        <taxon>Acari</taxon>
        <taxon>Acariformes</taxon>
        <taxon>Trombidiformes</taxon>
        <taxon>Prostigmata</taxon>
        <taxon>Anystina</taxon>
        <taxon>Parasitengona</taxon>
        <taxon>Trombidioidea</taxon>
        <taxon>Trombidiidae</taxon>
        <taxon>Dinothrombium</taxon>
    </lineage>
</organism>
<evidence type="ECO:0000256" key="1">
    <source>
        <dbReference type="SAM" id="MobiDB-lite"/>
    </source>
</evidence>
<dbReference type="EMBL" id="NCKU01000259">
    <property type="protein sequence ID" value="RWS16271.1"/>
    <property type="molecule type" value="Genomic_DNA"/>
</dbReference>
<reference evidence="2" key="2">
    <citation type="submission" date="2018-11" db="EMBL/GenBank/DDBJ databases">
        <title>Trombidioid mite genomics.</title>
        <authorList>
            <person name="Dong X."/>
        </authorList>
    </citation>
    <scope>NUCLEOTIDE SEQUENCE</scope>
    <source>
        <strain evidence="2">UoL-WK</strain>
    </source>
</reference>
<name>A0A3S3QZE6_9ACAR</name>
<evidence type="ECO:0000313" key="3">
    <source>
        <dbReference type="EMBL" id="RWS17675.1"/>
    </source>
</evidence>
<sequence>MTTCCRVRRLPEGIWLYRYFVLGPEGATVLVPNMSQPLEGQTESAAAVSRGVKRKISLDDDNVGSGNGAQLSPDEHKTDLHSSFALLETSNEVGESEFRCWSHAKSAAMGRELCVERLRASGGELIAAMDETRTGPDRRDLVSHSTGSLGPITSISGTVGTPTFSSAPRLTHTPTSADFQPPYFPPPYNLPQQQIDFHHAHAVNAAAAAAADPYTHLNSLAAPQQYHQLHPAAAQAARGAHNVLSGGRREDDTLHLQTHMHATGLPTTAYSDAASVSVAATVSAARRGTEMAYASVRRPDVLMHGGHHTLSEQDLLNLHNAGALQSLEDGQALDSVA</sequence>
<gene>
    <name evidence="2" type="ORF">B4U79_00316</name>
    <name evidence="3" type="ORF">B4U79_04841</name>
    <name evidence="4" type="ORF">B4U79_10422</name>
</gene>
<evidence type="ECO:0000313" key="2">
    <source>
        <dbReference type="EMBL" id="RWS16271.1"/>
    </source>
</evidence>
<feature type="region of interest" description="Disordered" evidence="1">
    <location>
        <begin position="134"/>
        <end position="160"/>
    </location>
</feature>
<reference evidence="2 5" key="1">
    <citation type="journal article" date="2018" name="Gigascience">
        <title>Genomes of trombidid mites reveal novel predicted allergens and laterally-transferred genes associated with secondary metabolism.</title>
        <authorList>
            <person name="Dong X."/>
            <person name="Chaisiri K."/>
            <person name="Xia D."/>
            <person name="Armstrong S.D."/>
            <person name="Fang Y."/>
            <person name="Donnelly M.J."/>
            <person name="Kadowaki T."/>
            <person name="McGarry J.W."/>
            <person name="Darby A.C."/>
            <person name="Makepeace B.L."/>
        </authorList>
    </citation>
    <scope>NUCLEOTIDE SEQUENCE [LARGE SCALE GENOMIC DNA]</scope>
    <source>
        <strain evidence="2">UoL-WK</strain>
    </source>
</reference>
<dbReference type="STRING" id="1965070.A0A3S3QZE6"/>
<dbReference type="EMBL" id="NCKU01000015">
    <property type="protein sequence ID" value="RWS17947.1"/>
    <property type="molecule type" value="Genomic_DNA"/>
</dbReference>
<feature type="region of interest" description="Disordered" evidence="1">
    <location>
        <begin position="57"/>
        <end position="76"/>
    </location>
</feature>
<comment type="caution">
    <text evidence="2">The sequence shown here is derived from an EMBL/GenBank/DDBJ whole genome shotgun (WGS) entry which is preliminary data.</text>
</comment>
<accession>A0A3S3QZE6</accession>
<evidence type="ECO:0000313" key="5">
    <source>
        <dbReference type="Proteomes" id="UP000285301"/>
    </source>
</evidence>
<feature type="compositionally biased region" description="Polar residues" evidence="1">
    <location>
        <begin position="143"/>
        <end position="160"/>
    </location>
</feature>